<protein>
    <recommendedName>
        <fullName evidence="3">Amidase domain-containing protein</fullName>
    </recommendedName>
</protein>
<proteinExistence type="predicted"/>
<dbReference type="SUPFAM" id="SSF75304">
    <property type="entry name" value="Amidase signature (AS) enzymes"/>
    <property type="match status" value="1"/>
</dbReference>
<sequence>MDFNNRAMRVGSAWTCLRGSFPSRSPSVSYERLPRESSIKPQDIKKQGINCLSIVLVLFLVMATGVSAGLICRSSESVTEYPLLINATIEILTKGLAQKKFTNVDLVKAYLARIAEVNEILHAVNEVNPDALDIAVQLDLERSSGIIRSSLHGIPLLIKDTIATKDKMNNTAGSWALLGAKVPRDATVAQKLRDAGAILLGKTNLSQWAHFRSLNTTNGWSALGGQVYSPYFPYADPLGSSSGSAVASALGLALGCLGTETDGSIVSPSSYNNLVGIKPTVGLTSRHLVIPVSEHQDTVGPLARTVKDAAYILQAIAGVDPLDNCTSAIPDGVIPNYITACKLSALSGSRLGIPRDVISLLLDNTTGSIIEAFEYALDSLRAAGATIVDDANFTEAAEFENSTLSTEIIYADFVVNLQSHLESLTYNPKNITSLTDLRKFTQSCPLENYPMRDTGLWDQALQQNWNNTHPHPWPAYQKNLYHGGEGGLLGAIDRHNLDAVILPAKFASGWAAAVGAVIVTVPLGSYPAGTPIVQNSWGLIESALNIPFGISFLGAKFTEAKLIGLTYAFEQRTLSLYMKDCGDFYGQPNAYGVPAGDTTNGGDVELPKVCTWKRASSRQENGDDGAENGQVGPFVDLDETTRRLASGKILSHRTAKKLQVHRLVAQTKDEKVSYSRLEKGSPMDPSISTTMMTSSSKKELATAKRELTFTKQLASLRAENRRALAHLTLPQQRAGVAKAKRQQEKWNRERIGMEIKRQVKANP</sequence>
<dbReference type="Proteomes" id="UP000256328">
    <property type="component" value="Unassembled WGS sequence"/>
</dbReference>
<dbReference type="PANTHER" id="PTHR42678:SF34">
    <property type="entry name" value="OS04G0183300 PROTEIN"/>
    <property type="match status" value="1"/>
</dbReference>
<evidence type="ECO:0000259" key="3">
    <source>
        <dbReference type="Pfam" id="PF01425"/>
    </source>
</evidence>
<dbReference type="InterPro" id="IPR023631">
    <property type="entry name" value="Amidase_dom"/>
</dbReference>
<dbReference type="Pfam" id="PF01425">
    <property type="entry name" value="Amidase"/>
    <property type="match status" value="1"/>
</dbReference>
<accession>A0A3D8QU23</accession>
<keyword evidence="2" id="KW-1133">Transmembrane helix</keyword>
<feature type="transmembrane region" description="Helical" evidence="2">
    <location>
        <begin position="49"/>
        <end position="71"/>
    </location>
</feature>
<organism evidence="4 5">
    <name type="scientific">Coleophoma crateriformis</name>
    <dbReference type="NCBI Taxonomy" id="565419"/>
    <lineage>
        <taxon>Eukaryota</taxon>
        <taxon>Fungi</taxon>
        <taxon>Dikarya</taxon>
        <taxon>Ascomycota</taxon>
        <taxon>Pezizomycotina</taxon>
        <taxon>Leotiomycetes</taxon>
        <taxon>Helotiales</taxon>
        <taxon>Dermateaceae</taxon>
        <taxon>Coleophoma</taxon>
    </lineage>
</organism>
<comment type="caution">
    <text evidence="4">The sequence shown here is derived from an EMBL/GenBank/DDBJ whole genome shotgun (WGS) entry which is preliminary data.</text>
</comment>
<evidence type="ECO:0000256" key="1">
    <source>
        <dbReference type="SAM" id="MobiDB-lite"/>
    </source>
</evidence>
<feature type="compositionally biased region" description="Low complexity" evidence="1">
    <location>
        <begin position="682"/>
        <end position="695"/>
    </location>
</feature>
<name>A0A3D8QU23_9HELO</name>
<dbReference type="EMBL" id="PDLN01000015">
    <property type="protein sequence ID" value="RDW65275.1"/>
    <property type="molecule type" value="Genomic_DNA"/>
</dbReference>
<keyword evidence="2" id="KW-0812">Transmembrane</keyword>
<evidence type="ECO:0000313" key="4">
    <source>
        <dbReference type="EMBL" id="RDW65275.1"/>
    </source>
</evidence>
<keyword evidence="2" id="KW-0472">Membrane</keyword>
<evidence type="ECO:0000256" key="2">
    <source>
        <dbReference type="SAM" id="Phobius"/>
    </source>
</evidence>
<dbReference type="AlphaFoldDB" id="A0A3D8QU23"/>
<reference evidence="4 5" key="1">
    <citation type="journal article" date="2018" name="IMA Fungus">
        <title>IMA Genome-F 9: Draft genome sequence of Annulohypoxylon stygium, Aspergillus mulundensis, Berkeleyomyces basicola (syn. Thielaviopsis basicola), Ceratocystis smalleyi, two Cercospora beticola strains, Coleophoma cylindrospora, Fusarium fracticaudum, Phialophora cf. hyalina, and Morchella septimelata.</title>
        <authorList>
            <person name="Wingfield B.D."/>
            <person name="Bills G.F."/>
            <person name="Dong Y."/>
            <person name="Huang W."/>
            <person name="Nel W.J."/>
            <person name="Swalarsk-Parry B.S."/>
            <person name="Vaghefi N."/>
            <person name="Wilken P.M."/>
            <person name="An Z."/>
            <person name="de Beer Z.W."/>
            <person name="De Vos L."/>
            <person name="Chen L."/>
            <person name="Duong T.A."/>
            <person name="Gao Y."/>
            <person name="Hammerbacher A."/>
            <person name="Kikkert J.R."/>
            <person name="Li Y."/>
            <person name="Li H."/>
            <person name="Li K."/>
            <person name="Li Q."/>
            <person name="Liu X."/>
            <person name="Ma X."/>
            <person name="Naidoo K."/>
            <person name="Pethybridge S.J."/>
            <person name="Sun J."/>
            <person name="Steenkamp E.T."/>
            <person name="van der Nest M.A."/>
            <person name="van Wyk S."/>
            <person name="Wingfield M.J."/>
            <person name="Xiong C."/>
            <person name="Yue Q."/>
            <person name="Zhang X."/>
        </authorList>
    </citation>
    <scope>NUCLEOTIDE SEQUENCE [LARGE SCALE GENOMIC DNA]</scope>
    <source>
        <strain evidence="4 5">BP5796</strain>
    </source>
</reference>
<feature type="region of interest" description="Disordered" evidence="1">
    <location>
        <begin position="673"/>
        <end position="695"/>
    </location>
</feature>
<feature type="domain" description="Amidase" evidence="3">
    <location>
        <begin position="105"/>
        <end position="464"/>
    </location>
</feature>
<dbReference type="PANTHER" id="PTHR42678">
    <property type="entry name" value="AMIDASE"/>
    <property type="match status" value="1"/>
</dbReference>
<dbReference type="InterPro" id="IPR036928">
    <property type="entry name" value="AS_sf"/>
</dbReference>
<dbReference type="OrthoDB" id="566138at2759"/>
<gene>
    <name evidence="4" type="ORF">BP5796_09967</name>
</gene>
<evidence type="ECO:0000313" key="5">
    <source>
        <dbReference type="Proteomes" id="UP000256328"/>
    </source>
</evidence>
<keyword evidence="5" id="KW-1185">Reference proteome</keyword>
<dbReference type="Gene3D" id="3.90.1300.10">
    <property type="entry name" value="Amidase signature (AS) domain"/>
    <property type="match status" value="1"/>
</dbReference>